<feature type="region of interest" description="Disordered" evidence="1">
    <location>
        <begin position="56"/>
        <end position="132"/>
    </location>
</feature>
<comment type="caution">
    <text evidence="2">The sequence shown here is derived from an EMBL/GenBank/DDBJ whole genome shotgun (WGS) entry which is preliminary data.</text>
</comment>
<organism evidence="2 3">
    <name type="scientific">Nocardia cyriacigeorgica</name>
    <dbReference type="NCBI Taxonomy" id="135487"/>
    <lineage>
        <taxon>Bacteria</taxon>
        <taxon>Bacillati</taxon>
        <taxon>Actinomycetota</taxon>
        <taxon>Actinomycetes</taxon>
        <taxon>Mycobacteriales</taxon>
        <taxon>Nocardiaceae</taxon>
        <taxon>Nocardia</taxon>
    </lineage>
</organism>
<evidence type="ECO:0000313" key="2">
    <source>
        <dbReference type="EMBL" id="NEW48330.1"/>
    </source>
</evidence>
<gene>
    <name evidence="2" type="ORF">GV789_28520</name>
</gene>
<dbReference type="AlphaFoldDB" id="A0A6P1DIA0"/>
<reference evidence="2 3" key="1">
    <citation type="submission" date="2020-01" db="EMBL/GenBank/DDBJ databases">
        <title>Genetics and antimicrobial susceptibilities of Nocardia species isolated from the soil; a comparison with species isolated from humans.</title>
        <authorList>
            <person name="Carrasco G."/>
            <person name="Monzon S."/>
            <person name="Sansegundo M."/>
            <person name="Garcia E."/>
            <person name="Garrido N."/>
            <person name="Medina M.J."/>
            <person name="Villalon P."/>
            <person name="Ramirez-Arocha A.C."/>
            <person name="Jimenez P."/>
            <person name="Cuesta I."/>
            <person name="Valdezate S."/>
        </authorList>
    </citation>
    <scope>NUCLEOTIDE SEQUENCE [LARGE SCALE GENOMIC DNA]</scope>
    <source>
        <strain evidence="2 3">CNM20110639</strain>
    </source>
</reference>
<accession>A0A6P1DIA0</accession>
<protein>
    <submittedName>
        <fullName evidence="2">Uncharacterized protein</fullName>
    </submittedName>
</protein>
<sequence length="132" mass="14574">MADAESAHRLMRRHRECRIERCAWKWVAYCTLVHLGRLAPQTLSPRERAYLRGIEFPSAGAGSRRRAHAPGEEAAESAPQLMDTPTPISQPTPAGPDSDGDSPVSVAMTDVATLRQVLDGLTRKTDDEGRRR</sequence>
<feature type="compositionally biased region" description="Basic and acidic residues" evidence="1">
    <location>
        <begin position="121"/>
        <end position="132"/>
    </location>
</feature>
<evidence type="ECO:0000313" key="3">
    <source>
        <dbReference type="Proteomes" id="UP000468928"/>
    </source>
</evidence>
<evidence type="ECO:0000256" key="1">
    <source>
        <dbReference type="SAM" id="MobiDB-lite"/>
    </source>
</evidence>
<proteinExistence type="predicted"/>
<dbReference type="EMBL" id="JAAGUZ010000164">
    <property type="protein sequence ID" value="NEW48330.1"/>
    <property type="molecule type" value="Genomic_DNA"/>
</dbReference>
<name>A0A6P1DIA0_9NOCA</name>
<dbReference type="Proteomes" id="UP000468928">
    <property type="component" value="Unassembled WGS sequence"/>
</dbReference>